<feature type="binding site" evidence="11">
    <location>
        <position position="647"/>
    </location>
    <ligand>
        <name>Zn(2+)</name>
        <dbReference type="ChEBI" id="CHEBI:29105"/>
        <note>catalytic</note>
    </ligand>
</feature>
<dbReference type="EMBL" id="QOCW01000001">
    <property type="protein sequence ID" value="RBW71352.1"/>
    <property type="molecule type" value="Genomic_DNA"/>
</dbReference>
<feature type="binding site" evidence="13">
    <location>
        <position position="647"/>
    </location>
    <ligand>
        <name>Zn(2+)</name>
        <dbReference type="ChEBI" id="CHEBI:29105"/>
        <label>1</label>
        <note>catalytic</note>
    </ligand>
</feature>
<feature type="binding site" evidence="11 12">
    <location>
        <position position="567"/>
    </location>
    <ligand>
        <name>5-methyltetrahydropteroyltri-L-glutamate</name>
        <dbReference type="ChEBI" id="CHEBI:58207"/>
    </ligand>
</feature>
<dbReference type="OrthoDB" id="244285at2"/>
<keyword evidence="4 11" id="KW-0489">Methyltransferase</keyword>
<comment type="caution">
    <text evidence="17">The sequence shown here is derived from an EMBL/GenBank/DDBJ whole genome shotgun (WGS) entry which is preliminary data.</text>
</comment>
<dbReference type="CDD" id="cd03312">
    <property type="entry name" value="CIMS_N_terminal_like"/>
    <property type="match status" value="1"/>
</dbReference>
<dbReference type="InterPro" id="IPR002629">
    <property type="entry name" value="Met_Synth_C/arc"/>
</dbReference>
<dbReference type="GO" id="GO:0009086">
    <property type="term" value="P:methionine biosynthetic process"/>
    <property type="evidence" value="ECO:0007669"/>
    <property type="project" value="UniProtKB-UniRule"/>
</dbReference>
<dbReference type="GO" id="GO:0032259">
    <property type="term" value="P:methylation"/>
    <property type="evidence" value="ECO:0007669"/>
    <property type="project" value="UniProtKB-KW"/>
</dbReference>
<evidence type="ECO:0000259" key="15">
    <source>
        <dbReference type="Pfam" id="PF01717"/>
    </source>
</evidence>
<feature type="binding site" evidence="11">
    <location>
        <begin position="437"/>
        <end position="439"/>
    </location>
    <ligand>
        <name>L-homocysteine</name>
        <dbReference type="ChEBI" id="CHEBI:58199"/>
    </ligand>
</feature>
<dbReference type="UniPathway" id="UPA00051">
    <property type="reaction ID" value="UER00082"/>
</dbReference>
<feature type="binding site" evidence="13">
    <location>
        <position position="732"/>
    </location>
    <ligand>
        <name>Zn(2+)</name>
        <dbReference type="ChEBI" id="CHEBI:29105"/>
        <label>1</label>
        <note>catalytic</note>
    </ligand>
</feature>
<feature type="domain" description="Cobalamin-independent methionine synthase MetE C-terminal/archaeal" evidence="15">
    <location>
        <begin position="432"/>
        <end position="754"/>
    </location>
</feature>
<evidence type="ECO:0000256" key="3">
    <source>
        <dbReference type="ARBA" id="ARBA00009553"/>
    </source>
</evidence>
<name>A0A366XYW9_9BACI</name>
<comment type="similarity">
    <text evidence="3 11">Belongs to the vitamin-B12 independent methionine synthase family.</text>
</comment>
<feature type="binding site" evidence="11">
    <location>
        <begin position="18"/>
        <end position="21"/>
    </location>
    <ligand>
        <name>5-methyltetrahydropteroyltri-L-glutamate</name>
        <dbReference type="ChEBI" id="CHEBI:58207"/>
    </ligand>
</feature>
<evidence type="ECO:0000256" key="7">
    <source>
        <dbReference type="ARBA" id="ARBA00022723"/>
    </source>
</evidence>
<feature type="binding site" evidence="12">
    <location>
        <position position="21"/>
    </location>
    <ligand>
        <name>5-methyltetrahydropteroyltri-L-glutamate</name>
        <dbReference type="ChEBI" id="CHEBI:58207"/>
    </ligand>
</feature>
<dbReference type="Proteomes" id="UP000253314">
    <property type="component" value="Unassembled WGS sequence"/>
</dbReference>
<keyword evidence="8 11" id="KW-0677">Repeat</keyword>
<dbReference type="AlphaFoldDB" id="A0A366XYW9"/>
<feature type="binding site" evidence="11">
    <location>
        <position position="671"/>
    </location>
    <ligand>
        <name>Zn(2+)</name>
        <dbReference type="ChEBI" id="CHEBI:29105"/>
        <note>catalytic</note>
    </ligand>
</feature>
<dbReference type="Gene3D" id="3.20.20.210">
    <property type="match status" value="2"/>
</dbReference>
<evidence type="ECO:0000256" key="2">
    <source>
        <dbReference type="ARBA" id="ARBA00004681"/>
    </source>
</evidence>
<dbReference type="GO" id="GO:0003871">
    <property type="term" value="F:5-methyltetrahydropteroyltriglutamate-homocysteine S-methyltransferase activity"/>
    <property type="evidence" value="ECO:0007669"/>
    <property type="project" value="UniProtKB-UniRule"/>
</dbReference>
<dbReference type="InterPro" id="IPR013215">
    <property type="entry name" value="Cbl-indep_Met_Synth_N"/>
</dbReference>
<dbReference type="InterPro" id="IPR006276">
    <property type="entry name" value="Cobalamin-indep_Met_synthase"/>
</dbReference>
<dbReference type="NCBIfam" id="TIGR01371">
    <property type="entry name" value="met_syn_B12ind"/>
    <property type="match status" value="1"/>
</dbReference>
<keyword evidence="5 11" id="KW-0028">Amino-acid biosynthesis</keyword>
<evidence type="ECO:0000256" key="5">
    <source>
        <dbReference type="ARBA" id="ARBA00022605"/>
    </source>
</evidence>
<evidence type="ECO:0000256" key="10">
    <source>
        <dbReference type="ARBA" id="ARBA00023167"/>
    </source>
</evidence>
<evidence type="ECO:0000256" key="12">
    <source>
        <dbReference type="PIRSR" id="PIRSR000382-1"/>
    </source>
</evidence>
<keyword evidence="10 11" id="KW-0486">Methionine biosynthesis</keyword>
<keyword evidence="9 11" id="KW-0862">Zinc</keyword>
<dbReference type="PIRSF" id="PIRSF000382">
    <property type="entry name" value="MeTrfase_B12_ind"/>
    <property type="match status" value="1"/>
</dbReference>
<evidence type="ECO:0000259" key="16">
    <source>
        <dbReference type="Pfam" id="PF08267"/>
    </source>
</evidence>
<evidence type="ECO:0000256" key="9">
    <source>
        <dbReference type="ARBA" id="ARBA00022833"/>
    </source>
</evidence>
<feature type="binding site" evidence="12">
    <location>
        <position position="119"/>
    </location>
    <ligand>
        <name>5-methyltetrahydropteroyltri-L-glutamate</name>
        <dbReference type="ChEBI" id="CHEBI:58207"/>
    </ligand>
</feature>
<feature type="binding site" evidence="11">
    <location>
        <position position="490"/>
    </location>
    <ligand>
        <name>L-homocysteine</name>
        <dbReference type="ChEBI" id="CHEBI:58199"/>
    </ligand>
</feature>
<keyword evidence="18" id="KW-1185">Reference proteome</keyword>
<dbReference type="Pfam" id="PF08267">
    <property type="entry name" value="Meth_synt_1"/>
    <property type="match status" value="1"/>
</dbReference>
<feature type="binding site" evidence="11">
    <location>
        <position position="732"/>
    </location>
    <ligand>
        <name>Zn(2+)</name>
        <dbReference type="ChEBI" id="CHEBI:29105"/>
        <note>catalytic</note>
    </ligand>
</feature>
<dbReference type="EC" id="2.1.1.14" evidence="11"/>
<comment type="function">
    <text evidence="1 11">Catalyzes the transfer of a methyl group from 5-methyltetrahydrofolate to homocysteine resulting in methionine formation.</text>
</comment>
<dbReference type="GO" id="GO:0008270">
    <property type="term" value="F:zinc ion binding"/>
    <property type="evidence" value="ECO:0007669"/>
    <property type="project" value="InterPro"/>
</dbReference>
<evidence type="ECO:0000256" key="6">
    <source>
        <dbReference type="ARBA" id="ARBA00022679"/>
    </source>
</evidence>
<dbReference type="PANTHER" id="PTHR30519">
    <property type="entry name" value="5-METHYLTETRAHYDROPTEROYLTRIGLUTAMATE--HOMOCYSTEINE METHYLTRANSFERASE"/>
    <property type="match status" value="1"/>
</dbReference>
<dbReference type="CDD" id="cd03311">
    <property type="entry name" value="CIMS_C_terminal_like"/>
    <property type="match status" value="1"/>
</dbReference>
<comment type="catalytic activity">
    <reaction evidence="11">
        <text>5-methyltetrahydropteroyltri-L-glutamate + L-homocysteine = tetrahydropteroyltri-L-glutamate + L-methionine</text>
        <dbReference type="Rhea" id="RHEA:21196"/>
        <dbReference type="ChEBI" id="CHEBI:57844"/>
        <dbReference type="ChEBI" id="CHEBI:58140"/>
        <dbReference type="ChEBI" id="CHEBI:58199"/>
        <dbReference type="ChEBI" id="CHEBI:58207"/>
        <dbReference type="EC" id="2.1.1.14"/>
    </reaction>
</comment>
<feature type="binding site" evidence="11 12">
    <location>
        <begin position="437"/>
        <end position="439"/>
    </location>
    <ligand>
        <name>L-methionine</name>
        <dbReference type="ChEBI" id="CHEBI:57844"/>
    </ligand>
</feature>
<evidence type="ECO:0000256" key="11">
    <source>
        <dbReference type="HAMAP-Rule" id="MF_00172"/>
    </source>
</evidence>
<dbReference type="RefSeq" id="WP_113804056.1">
    <property type="nucleotide sequence ID" value="NZ_QOCW01000001.1"/>
</dbReference>
<sequence>MSKVKSSNIGYPRIGEKREWKKALEQFWGGKLEKEAFLSQIEEIRLSHLKKQKEQGIDLIPVGDFSLYDHVLDTAVMFGLVPNRFNYSGGAVSLETYFNMARGNKEAVASEMTKWFNTNYHYIVPELEGAVPNLVENRPLQFYKEAKAKLNIEGKPVILGPITFVKLSKGYQDNEFKEIVSKFVPLYGRILKELQEEGVQWVQVDEPILGTTLSTEEIALFKSVYQSLHDAAPQVKILLQTYFESIDHYEEVISLPAAGIGLDFVHDNGENLEAVKKFGFPQDKVLAAGIIDGRNVWRANLPNKLSILEEITEIVSAERLIVQPSSSLLHVPVTVKSEEALHSVLKDALSFADEKLNEIAILTKGLNDGKETVQAALTASKEAVQALNESSFRNNAEVQEAIQNLREYKADRNAPFAVRQPLQAEAFQLPLLPTTTIGSFPQTKEVRQQRLKWRKGELTDRQYEKYIEEETKEWVTIQEEIGLDVYVHGEFERTDMVEFFGEKLAGFQFTKFGWVQSYGSRCVKPPLIYGDVSFKEPMTVKETVYAQSLTNKPVKGMLTGPVTILNWSFVRDDMKRMDVANQIALALRKEVEALEENNIRMIQVDEPAIREGLPLKREKWDAYLNAAVYAFKLSTASVKNDTQIHTHMCYSNFEDIINAIKALDADVISIETSRSHGELIDAFEKNTYDKEIGLGVYDIHSPRVPKLEELTRNIDRALQVLDPKQFWINPDCGLKTRGKEETIAALRVMVEAAEKTREQLLVNKEQ</sequence>
<dbReference type="NCBIfam" id="NF003556">
    <property type="entry name" value="PRK05222.1"/>
    <property type="match status" value="1"/>
</dbReference>
<feature type="active site" description="Proton donor" evidence="11 14">
    <location>
        <position position="700"/>
    </location>
</feature>
<feature type="domain" description="Cobalamin-independent methionine synthase MetE N-terminal" evidence="16">
    <location>
        <begin position="6"/>
        <end position="314"/>
    </location>
</feature>
<reference evidence="17 18" key="1">
    <citation type="submission" date="2018-07" db="EMBL/GenBank/DDBJ databases">
        <title>Lottiidibacillus patelloidae gen. nov., sp. nov., isolated from the intestinal tract of a marine limpet and the reclassification of B. taeanensis BH030017T, B. algicola KMM 3737T and B. hwajinpoensis SW-72T as genus Lottiidibacillus.</title>
        <authorList>
            <person name="Liu R."/>
            <person name="Huang Z."/>
        </authorList>
    </citation>
    <scope>NUCLEOTIDE SEQUENCE [LARGE SCALE GENOMIC DNA]</scope>
    <source>
        <strain evidence="17 18">BH030017</strain>
    </source>
</reference>
<feature type="binding site" evidence="11">
    <location>
        <position position="605"/>
    </location>
    <ligand>
        <name>L-homocysteine</name>
        <dbReference type="ChEBI" id="CHEBI:58199"/>
    </ligand>
</feature>
<accession>A0A366XYW9</accession>
<dbReference type="Pfam" id="PF01717">
    <property type="entry name" value="Meth_synt_2"/>
    <property type="match status" value="1"/>
</dbReference>
<feature type="binding site" evidence="11">
    <location>
        <position position="114"/>
    </location>
    <ligand>
        <name>5-methyltetrahydropteroyltri-L-glutamate</name>
        <dbReference type="ChEBI" id="CHEBI:58207"/>
    </ligand>
</feature>
<keyword evidence="7 11" id="KW-0479">Metal-binding</keyword>
<feature type="binding site" evidence="11 12">
    <location>
        <position position="605"/>
    </location>
    <ligand>
        <name>L-methionine</name>
        <dbReference type="ChEBI" id="CHEBI:57844"/>
    </ligand>
</feature>
<comment type="pathway">
    <text evidence="2 11">Amino-acid biosynthesis; L-methionine biosynthesis via de novo pathway; L-methionine from L-homocysteine (MetE route): step 1/1.</text>
</comment>
<comment type="cofactor">
    <cofactor evidence="11">
        <name>Zn(2+)</name>
        <dbReference type="ChEBI" id="CHEBI:29105"/>
    </cofactor>
    <text evidence="11">Binds 1 zinc ion per subunit.</text>
</comment>
<evidence type="ECO:0000256" key="13">
    <source>
        <dbReference type="PIRSR" id="PIRSR000382-2"/>
    </source>
</evidence>
<feature type="binding site" evidence="11">
    <location>
        <position position="611"/>
    </location>
    <ligand>
        <name>5-methyltetrahydropteroyltri-L-glutamate</name>
        <dbReference type="ChEBI" id="CHEBI:58207"/>
    </ligand>
</feature>
<evidence type="ECO:0000313" key="18">
    <source>
        <dbReference type="Proteomes" id="UP000253314"/>
    </source>
</evidence>
<protein>
    <recommendedName>
        <fullName evidence="11">5-methyltetrahydropteroyltriglutamate--homocysteine methyltransferase</fullName>
        <ecNumber evidence="11">2.1.1.14</ecNumber>
    </recommendedName>
    <alternativeName>
        <fullName evidence="11">Cobalamin-independent methionine synthase</fullName>
    </alternativeName>
    <alternativeName>
        <fullName evidence="11">Methionine synthase, vitamin-B12 independent isozyme</fullName>
    </alternativeName>
</protein>
<feature type="binding site" evidence="11">
    <location>
        <position position="649"/>
    </location>
    <ligand>
        <name>Zn(2+)</name>
        <dbReference type="ChEBI" id="CHEBI:29105"/>
        <note>catalytic</note>
    </ligand>
</feature>
<evidence type="ECO:0000256" key="8">
    <source>
        <dbReference type="ARBA" id="ARBA00022737"/>
    </source>
</evidence>
<dbReference type="HAMAP" id="MF_00172">
    <property type="entry name" value="Meth_synth"/>
    <property type="match status" value="1"/>
</dbReference>
<dbReference type="InterPro" id="IPR038071">
    <property type="entry name" value="UROD/MetE-like_sf"/>
</dbReference>
<comment type="cofactor">
    <cofactor evidence="13">
        <name>Zn(2+)</name>
        <dbReference type="ChEBI" id="CHEBI:29105"/>
    </cofactor>
    <text evidence="13">Binds 2 Zn(2+) ions per subunit.</text>
</comment>
<evidence type="ECO:0000256" key="14">
    <source>
        <dbReference type="PIRSR" id="PIRSR000382-3"/>
    </source>
</evidence>
<feature type="binding site" evidence="11 12">
    <location>
        <position position="490"/>
    </location>
    <ligand>
        <name>L-methionine</name>
        <dbReference type="ChEBI" id="CHEBI:57844"/>
    </ligand>
</feature>
<evidence type="ECO:0000313" key="17">
    <source>
        <dbReference type="EMBL" id="RBW71352.1"/>
    </source>
</evidence>
<proteinExistence type="inferred from homology"/>
<evidence type="ECO:0000256" key="1">
    <source>
        <dbReference type="ARBA" id="ARBA00002777"/>
    </source>
</evidence>
<organism evidence="17 18">
    <name type="scientific">Bacillus taeanensis</name>
    <dbReference type="NCBI Taxonomy" id="273032"/>
    <lineage>
        <taxon>Bacteria</taxon>
        <taxon>Bacillati</taxon>
        <taxon>Bacillota</taxon>
        <taxon>Bacilli</taxon>
        <taxon>Bacillales</taxon>
        <taxon>Bacillaceae</taxon>
        <taxon>Bacillus</taxon>
    </lineage>
</organism>
<keyword evidence="6 11" id="KW-0808">Transferase</keyword>
<feature type="binding site" evidence="13">
    <location>
        <position position="671"/>
    </location>
    <ligand>
        <name>Zn(2+)</name>
        <dbReference type="ChEBI" id="CHEBI:29105"/>
        <label>1</label>
        <note>catalytic</note>
    </ligand>
</feature>
<gene>
    <name evidence="11 17" type="primary">metE</name>
    <name evidence="17" type="ORF">DS031_00955</name>
</gene>
<evidence type="ECO:0000256" key="4">
    <source>
        <dbReference type="ARBA" id="ARBA00022603"/>
    </source>
</evidence>
<feature type="binding site" evidence="13">
    <location>
        <position position="649"/>
    </location>
    <ligand>
        <name>Zn(2+)</name>
        <dbReference type="ChEBI" id="CHEBI:29105"/>
        <label>1</label>
        <note>catalytic</note>
    </ligand>
</feature>
<dbReference type="SUPFAM" id="SSF51726">
    <property type="entry name" value="UROD/MetE-like"/>
    <property type="match status" value="2"/>
</dbReference>
<feature type="binding site" evidence="11 12">
    <location>
        <begin position="521"/>
        <end position="522"/>
    </location>
    <ligand>
        <name>5-methyltetrahydropteroyltri-L-glutamate</name>
        <dbReference type="ChEBI" id="CHEBI:58207"/>
    </ligand>
</feature>